<keyword evidence="3" id="KW-1185">Reference proteome</keyword>
<evidence type="ECO:0000313" key="3">
    <source>
        <dbReference type="Proteomes" id="UP000019678"/>
    </source>
</evidence>
<evidence type="ECO:0000259" key="1">
    <source>
        <dbReference type="PROSITE" id="PS50006"/>
    </source>
</evidence>
<dbReference type="STRING" id="1192034.CAP_4520"/>
<dbReference type="AlphaFoldDB" id="A0A017T708"/>
<dbReference type="Pfam" id="PF00498">
    <property type="entry name" value="FHA"/>
    <property type="match status" value="1"/>
</dbReference>
<dbReference type="Pfam" id="PF13503">
    <property type="entry name" value="DUF4123"/>
    <property type="match status" value="1"/>
</dbReference>
<dbReference type="RefSeq" id="WP_052375636.1">
    <property type="nucleotide sequence ID" value="NZ_ASRX01000034.1"/>
</dbReference>
<proteinExistence type="predicted"/>
<dbReference type="Gene3D" id="2.60.200.20">
    <property type="match status" value="1"/>
</dbReference>
<dbReference type="Proteomes" id="UP000019678">
    <property type="component" value="Unassembled WGS sequence"/>
</dbReference>
<name>A0A017T708_9BACT</name>
<evidence type="ECO:0000313" key="2">
    <source>
        <dbReference type="EMBL" id="EYF04381.1"/>
    </source>
</evidence>
<dbReference type="EMBL" id="ASRX01000034">
    <property type="protein sequence ID" value="EYF04381.1"/>
    <property type="molecule type" value="Genomic_DNA"/>
</dbReference>
<dbReference type="InterPro" id="IPR008984">
    <property type="entry name" value="SMAD_FHA_dom_sf"/>
</dbReference>
<reference evidence="2 3" key="1">
    <citation type="submission" date="2013-05" db="EMBL/GenBank/DDBJ databases">
        <title>Genome assembly of Chondromyces apiculatus DSM 436.</title>
        <authorList>
            <person name="Sharma G."/>
            <person name="Khatri I."/>
            <person name="Kaur C."/>
            <person name="Mayilraj S."/>
            <person name="Subramanian S."/>
        </authorList>
    </citation>
    <scope>NUCLEOTIDE SEQUENCE [LARGE SCALE GENOMIC DNA]</scope>
    <source>
        <strain evidence="2 3">DSM 436</strain>
    </source>
</reference>
<accession>A0A017T708</accession>
<protein>
    <recommendedName>
        <fullName evidence="1">FHA domain-containing protein</fullName>
    </recommendedName>
</protein>
<organism evidence="2 3">
    <name type="scientific">Chondromyces apiculatus DSM 436</name>
    <dbReference type="NCBI Taxonomy" id="1192034"/>
    <lineage>
        <taxon>Bacteria</taxon>
        <taxon>Pseudomonadati</taxon>
        <taxon>Myxococcota</taxon>
        <taxon>Polyangia</taxon>
        <taxon>Polyangiales</taxon>
        <taxon>Polyangiaceae</taxon>
        <taxon>Chondromyces</taxon>
    </lineage>
</organism>
<dbReference type="CDD" id="cd00060">
    <property type="entry name" value="FHA"/>
    <property type="match status" value="1"/>
</dbReference>
<dbReference type="SMART" id="SM00240">
    <property type="entry name" value="FHA"/>
    <property type="match status" value="1"/>
</dbReference>
<dbReference type="InterPro" id="IPR025391">
    <property type="entry name" value="DUF4123"/>
</dbReference>
<comment type="caution">
    <text evidence="2">The sequence shown here is derived from an EMBL/GenBank/DDBJ whole genome shotgun (WGS) entry which is preliminary data.</text>
</comment>
<dbReference type="InterPro" id="IPR000253">
    <property type="entry name" value="FHA_dom"/>
</dbReference>
<dbReference type="PROSITE" id="PS50006">
    <property type="entry name" value="FHA_DOMAIN"/>
    <property type="match status" value="1"/>
</dbReference>
<sequence>MRRAILAVRYGPLDGTKVILAPGESVRVGRKRGDLLISSDIKLSGAHFELSWDGSRCLLRDTMSTSGTYLGGLRVKGESDVENGAWIRAGDTEFMVHFEAATPPPTDDDAYLDDAEPDEVEPLAALWLEQNREPRQRATEARSASIAAARRTLAAVQGNLYAVLDASRTDRILVLLREAVETYRSLYEGIQGESMEHVAPHLVELPRGSQLLDRLLDEGYGRRWGIFIETPRPFKDLRRHLRRFLMTADADTRKKYYFRFYDPGVLRSFLPTATPKQRSELFADITAFFMEAEEGDLLRASGEPA</sequence>
<dbReference type="SUPFAM" id="SSF49879">
    <property type="entry name" value="SMAD/FHA domain"/>
    <property type="match status" value="1"/>
</dbReference>
<dbReference type="OrthoDB" id="955748at2"/>
<dbReference type="eggNOG" id="COG1716">
    <property type="taxonomic scope" value="Bacteria"/>
</dbReference>
<feature type="domain" description="FHA" evidence="1">
    <location>
        <begin position="26"/>
        <end position="75"/>
    </location>
</feature>
<gene>
    <name evidence="2" type="ORF">CAP_4520</name>
</gene>